<name>A0A9D9ERV2_9BACT</name>
<evidence type="ECO:0000313" key="1">
    <source>
        <dbReference type="EMBL" id="MBO8451945.1"/>
    </source>
</evidence>
<dbReference type="EMBL" id="JADIMI010000033">
    <property type="protein sequence ID" value="MBO8451945.1"/>
    <property type="molecule type" value="Genomic_DNA"/>
</dbReference>
<accession>A0A9D9ERV2</accession>
<proteinExistence type="predicted"/>
<dbReference type="Proteomes" id="UP000823661">
    <property type="component" value="Unassembled WGS sequence"/>
</dbReference>
<feature type="non-terminal residue" evidence="1">
    <location>
        <position position="1"/>
    </location>
</feature>
<reference evidence="1" key="2">
    <citation type="journal article" date="2021" name="PeerJ">
        <title>Extensive microbial diversity within the chicken gut microbiome revealed by metagenomics and culture.</title>
        <authorList>
            <person name="Gilroy R."/>
            <person name="Ravi A."/>
            <person name="Getino M."/>
            <person name="Pursley I."/>
            <person name="Horton D.L."/>
            <person name="Alikhan N.F."/>
            <person name="Baker D."/>
            <person name="Gharbi K."/>
            <person name="Hall N."/>
            <person name="Watson M."/>
            <person name="Adriaenssens E.M."/>
            <person name="Foster-Nyarko E."/>
            <person name="Jarju S."/>
            <person name="Secka A."/>
            <person name="Antonio M."/>
            <person name="Oren A."/>
            <person name="Chaudhuri R.R."/>
            <person name="La Ragione R."/>
            <person name="Hildebrand F."/>
            <person name="Pallen M.J."/>
        </authorList>
    </citation>
    <scope>NUCLEOTIDE SEQUENCE</scope>
    <source>
        <strain evidence="1">B1-20833</strain>
    </source>
</reference>
<protein>
    <submittedName>
        <fullName evidence="1">Uncharacterized protein</fullName>
    </submittedName>
</protein>
<dbReference type="AlphaFoldDB" id="A0A9D9ERV2"/>
<evidence type="ECO:0000313" key="2">
    <source>
        <dbReference type="Proteomes" id="UP000823661"/>
    </source>
</evidence>
<sequence length="237" mass="27444">TISLPVSQYKPSRVLASEIENLTLTATFCAFDRDKTIFRLMNPKSLGEPYMDPYGREYITAGQFASQYAQAYNFVNPDDPQTADDFLVYAYVEPTLDNNMTGSFFDVRFYMEGDKRMMSVSDGSYAPAGNAEVIRMAGEYTYDEEKGLIYLYDDSNTMEMYHKDVVISLKKDGRRYIFEIVETVQPEFWRPYLSRIMDETGIDLMTEPNFGFTLSNYTQTEFYMPFGSFVYTLKVMD</sequence>
<reference evidence="1" key="1">
    <citation type="submission" date="2020-10" db="EMBL/GenBank/DDBJ databases">
        <authorList>
            <person name="Gilroy R."/>
        </authorList>
    </citation>
    <scope>NUCLEOTIDE SEQUENCE</scope>
    <source>
        <strain evidence="1">B1-20833</strain>
    </source>
</reference>
<gene>
    <name evidence="1" type="ORF">IAC06_03560</name>
</gene>
<comment type="caution">
    <text evidence="1">The sequence shown here is derived from an EMBL/GenBank/DDBJ whole genome shotgun (WGS) entry which is preliminary data.</text>
</comment>
<organism evidence="1 2">
    <name type="scientific">Candidatus Cryptobacteroides intestinavium</name>
    <dbReference type="NCBI Taxonomy" id="2840766"/>
    <lineage>
        <taxon>Bacteria</taxon>
        <taxon>Pseudomonadati</taxon>
        <taxon>Bacteroidota</taxon>
        <taxon>Bacteroidia</taxon>
        <taxon>Bacteroidales</taxon>
        <taxon>Candidatus Cryptobacteroides</taxon>
    </lineage>
</organism>